<keyword evidence="4 7" id="KW-0560">Oxidoreductase</keyword>
<evidence type="ECO:0000256" key="5">
    <source>
        <dbReference type="ARBA" id="ARBA00023004"/>
    </source>
</evidence>
<comment type="caution">
    <text evidence="8">The sequence shown here is derived from an EMBL/GenBank/DDBJ whole genome shotgun (WGS) entry which is preliminary data.</text>
</comment>
<dbReference type="InterPro" id="IPR017972">
    <property type="entry name" value="Cyt_P450_CS"/>
</dbReference>
<organism evidence="8 9">
    <name type="scientific">Streptomyces griseoruber</name>
    <dbReference type="NCBI Taxonomy" id="1943"/>
    <lineage>
        <taxon>Bacteria</taxon>
        <taxon>Bacillati</taxon>
        <taxon>Actinomycetota</taxon>
        <taxon>Actinomycetes</taxon>
        <taxon>Kitasatosporales</taxon>
        <taxon>Streptomycetaceae</taxon>
        <taxon>Streptomyces</taxon>
    </lineage>
</organism>
<evidence type="ECO:0000256" key="2">
    <source>
        <dbReference type="ARBA" id="ARBA00022617"/>
    </source>
</evidence>
<dbReference type="PANTHER" id="PTHR46696:SF1">
    <property type="entry name" value="CYTOCHROME P450 YJIB-RELATED"/>
    <property type="match status" value="1"/>
</dbReference>
<dbReference type="CDD" id="cd11030">
    <property type="entry name" value="CYP105-like"/>
    <property type="match status" value="1"/>
</dbReference>
<dbReference type="SUPFAM" id="SSF48264">
    <property type="entry name" value="Cytochrome P450"/>
    <property type="match status" value="1"/>
</dbReference>
<protein>
    <submittedName>
        <fullName evidence="8">Cytochrome</fullName>
    </submittedName>
</protein>
<evidence type="ECO:0000256" key="3">
    <source>
        <dbReference type="ARBA" id="ARBA00022723"/>
    </source>
</evidence>
<dbReference type="GO" id="GO:0004497">
    <property type="term" value="F:monooxygenase activity"/>
    <property type="evidence" value="ECO:0007669"/>
    <property type="project" value="UniProtKB-KW"/>
</dbReference>
<evidence type="ECO:0000313" key="8">
    <source>
        <dbReference type="EMBL" id="KUN84189.1"/>
    </source>
</evidence>
<evidence type="ECO:0000256" key="4">
    <source>
        <dbReference type="ARBA" id="ARBA00023002"/>
    </source>
</evidence>
<evidence type="ECO:0000313" key="9">
    <source>
        <dbReference type="Proteomes" id="UP000052982"/>
    </source>
</evidence>
<dbReference type="GO" id="GO:0020037">
    <property type="term" value="F:heme binding"/>
    <property type="evidence" value="ECO:0007669"/>
    <property type="project" value="InterPro"/>
</dbReference>
<proteinExistence type="inferred from homology"/>
<dbReference type="InterPro" id="IPR001128">
    <property type="entry name" value="Cyt_P450"/>
</dbReference>
<dbReference type="OrthoDB" id="3664945at2"/>
<dbReference type="PROSITE" id="PS00086">
    <property type="entry name" value="CYTOCHROME_P450"/>
    <property type="match status" value="1"/>
</dbReference>
<dbReference type="InterPro" id="IPR002397">
    <property type="entry name" value="Cyt_P450_B"/>
</dbReference>
<dbReference type="RefSeq" id="WP_055632721.1">
    <property type="nucleotide sequence ID" value="NZ_KQ948767.1"/>
</dbReference>
<dbReference type="PRINTS" id="PR00359">
    <property type="entry name" value="BP450"/>
</dbReference>
<dbReference type="InterPro" id="IPR036396">
    <property type="entry name" value="Cyt_P450_sf"/>
</dbReference>
<keyword evidence="9" id="KW-1185">Reference proteome</keyword>
<dbReference type="GO" id="GO:0005506">
    <property type="term" value="F:iron ion binding"/>
    <property type="evidence" value="ECO:0007669"/>
    <property type="project" value="InterPro"/>
</dbReference>
<keyword evidence="6 7" id="KW-0503">Monooxygenase</keyword>
<keyword evidence="2 7" id="KW-0349">Heme</keyword>
<evidence type="ECO:0000256" key="1">
    <source>
        <dbReference type="ARBA" id="ARBA00010617"/>
    </source>
</evidence>
<evidence type="ECO:0000256" key="7">
    <source>
        <dbReference type="RuleBase" id="RU000461"/>
    </source>
</evidence>
<dbReference type="Pfam" id="PF00067">
    <property type="entry name" value="p450"/>
    <property type="match status" value="1"/>
</dbReference>
<comment type="similarity">
    <text evidence="1 7">Belongs to the cytochrome P450 family.</text>
</comment>
<dbReference type="GO" id="GO:0016705">
    <property type="term" value="F:oxidoreductase activity, acting on paired donors, with incorporation or reduction of molecular oxygen"/>
    <property type="evidence" value="ECO:0007669"/>
    <property type="project" value="InterPro"/>
</dbReference>
<dbReference type="Proteomes" id="UP000052982">
    <property type="component" value="Unassembled WGS sequence"/>
</dbReference>
<reference evidence="8 9" key="1">
    <citation type="submission" date="2015-10" db="EMBL/GenBank/DDBJ databases">
        <title>Draft genome sequence of Streptomyces griseoruber DSM 40281, type strain for the species Streptomyces griseoruber.</title>
        <authorList>
            <person name="Ruckert C."/>
            <person name="Winkler A."/>
            <person name="Kalinowski J."/>
            <person name="Kampfer P."/>
            <person name="Glaeser S."/>
        </authorList>
    </citation>
    <scope>NUCLEOTIDE SEQUENCE [LARGE SCALE GENOMIC DNA]</scope>
    <source>
        <strain evidence="8 9">DSM 40281</strain>
    </source>
</reference>
<sequence>MAESDTRQATEERLYFYQDDRDTTCPFAPPPGLRALNDHAPVTRARIWDGSTPWLVTGHAAQRAILSDPRVSSNDKLAGFPYPNKAMAETAHHHPLTIFNADGADHTRIRRMMTRPFTRPRMEALRPQIQQFTDELIDTMLAGPKPVDLMHALSLPLPSLMICALLGVPYEDHDFFQEHASFATRSDKTTEEQQAANQALGGYLAGLLQKKMGEPTEDVLSDFATRIKDGDLTLPEATLLSMILLIAGHETSANMITLGTALLLDNPGQLARLREIDDTRDVANAVDEILRYLTVATFGQRRIAAEDFTFEGADIKAGDGIIVPLPAGNWDPEAFPEPEKLDLTRKANHHHAFGWGIHQCLGQQLARIELQVVFGTLYRRVPTLRLAVERDALAFRPADALAFGIGELPVTW</sequence>
<dbReference type="AlphaFoldDB" id="A0A101T1T2"/>
<keyword evidence="5 7" id="KW-0408">Iron</keyword>
<keyword evidence="3 7" id="KW-0479">Metal-binding</keyword>
<name>A0A101T1T2_9ACTN</name>
<dbReference type="FunFam" id="1.10.630.10:FF:000018">
    <property type="entry name" value="Cytochrome P450 monooxygenase"/>
    <property type="match status" value="1"/>
</dbReference>
<accession>A0A101T1T2</accession>
<dbReference type="EMBL" id="LMWW01000018">
    <property type="protein sequence ID" value="KUN84189.1"/>
    <property type="molecule type" value="Genomic_DNA"/>
</dbReference>
<dbReference type="PANTHER" id="PTHR46696">
    <property type="entry name" value="P450, PUTATIVE (EUROFUNG)-RELATED"/>
    <property type="match status" value="1"/>
</dbReference>
<gene>
    <name evidence="8" type="ORF">AQJ64_15605</name>
</gene>
<evidence type="ECO:0000256" key="6">
    <source>
        <dbReference type="ARBA" id="ARBA00023033"/>
    </source>
</evidence>
<dbReference type="PRINTS" id="PR00385">
    <property type="entry name" value="P450"/>
</dbReference>
<dbReference type="Gene3D" id="1.10.630.10">
    <property type="entry name" value="Cytochrome P450"/>
    <property type="match status" value="1"/>
</dbReference>
<dbReference type="STRING" id="1943.AQJ64_15605"/>